<evidence type="ECO:0000313" key="7">
    <source>
        <dbReference type="WBParaSite" id="L893_g9471.t1"/>
    </source>
</evidence>
<dbReference type="InterPro" id="IPR036578">
    <property type="entry name" value="SMAD_MH1_sf"/>
</dbReference>
<dbReference type="GO" id="GO:0030154">
    <property type="term" value="P:cell differentiation"/>
    <property type="evidence" value="ECO:0007669"/>
    <property type="project" value="TreeGrafter"/>
</dbReference>
<evidence type="ECO:0000313" key="6">
    <source>
        <dbReference type="Proteomes" id="UP000095287"/>
    </source>
</evidence>
<dbReference type="GO" id="GO:0070411">
    <property type="term" value="F:I-SMAD binding"/>
    <property type="evidence" value="ECO:0007669"/>
    <property type="project" value="TreeGrafter"/>
</dbReference>
<dbReference type="Gene3D" id="3.90.520.10">
    <property type="entry name" value="SMAD MH1 domain"/>
    <property type="match status" value="1"/>
</dbReference>
<dbReference type="SMART" id="SM00523">
    <property type="entry name" value="DWA"/>
    <property type="match status" value="1"/>
</dbReference>
<evidence type="ECO:0000256" key="1">
    <source>
        <dbReference type="ARBA" id="ARBA00004123"/>
    </source>
</evidence>
<keyword evidence="3" id="KW-0804">Transcription</keyword>
<evidence type="ECO:0000256" key="4">
    <source>
        <dbReference type="ARBA" id="ARBA00023242"/>
    </source>
</evidence>
<dbReference type="GO" id="GO:0000981">
    <property type="term" value="F:DNA-binding transcription factor activity, RNA polymerase II-specific"/>
    <property type="evidence" value="ECO:0007669"/>
    <property type="project" value="TreeGrafter"/>
</dbReference>
<feature type="domain" description="MH1" evidence="5">
    <location>
        <begin position="1"/>
        <end position="85"/>
    </location>
</feature>
<dbReference type="InterPro" id="IPR013790">
    <property type="entry name" value="Dwarfin"/>
</dbReference>
<dbReference type="PROSITE" id="PS51075">
    <property type="entry name" value="MH1"/>
    <property type="match status" value="1"/>
</dbReference>
<dbReference type="SUPFAM" id="SSF56366">
    <property type="entry name" value="SMAD MH1 domain"/>
    <property type="match status" value="1"/>
</dbReference>
<comment type="subcellular location">
    <subcellularLocation>
        <location evidence="1">Nucleus</location>
    </subcellularLocation>
</comment>
<sequence>MLTALSTGMKETPCVTFPKTRDGRIQIARQKHFPPETFFRLFRNAEVRTGDIGALPECYHNSVEKGNLVCVNPYHYRECRSNEPGVPLKRRRRRTVVRSRLDALFSVAPLTTSASYAQSPWTPVTRIGQQQFTSTSTTMYNTNNVFYAAHRGPSHGMAPFIYDNQFAYLQDSAKMMFTPSLQQPTFYPQDCFQVDHQVGNYASDQFRGAEGSRPCRIRLASEDDDATRNEPLDIISC</sequence>
<organism evidence="6 7">
    <name type="scientific">Steinernema glaseri</name>
    <dbReference type="NCBI Taxonomy" id="37863"/>
    <lineage>
        <taxon>Eukaryota</taxon>
        <taxon>Metazoa</taxon>
        <taxon>Ecdysozoa</taxon>
        <taxon>Nematoda</taxon>
        <taxon>Chromadorea</taxon>
        <taxon>Rhabditida</taxon>
        <taxon>Tylenchina</taxon>
        <taxon>Panagrolaimomorpha</taxon>
        <taxon>Strongyloidoidea</taxon>
        <taxon>Steinernematidae</taxon>
        <taxon>Steinernema</taxon>
    </lineage>
</organism>
<protein>
    <submittedName>
        <fullName evidence="7">MH1 domain-containing protein</fullName>
    </submittedName>
</protein>
<proteinExistence type="predicted"/>
<dbReference type="GO" id="GO:0009653">
    <property type="term" value="P:anatomical structure morphogenesis"/>
    <property type="evidence" value="ECO:0007669"/>
    <property type="project" value="TreeGrafter"/>
</dbReference>
<keyword evidence="6" id="KW-1185">Reference proteome</keyword>
<dbReference type="WBParaSite" id="L893_g9471.t1">
    <property type="protein sequence ID" value="L893_g9471.t1"/>
    <property type="gene ID" value="L893_g9471"/>
</dbReference>
<name>A0A1I8AUX8_9BILA</name>
<dbReference type="PANTHER" id="PTHR13703">
    <property type="entry name" value="SMAD"/>
    <property type="match status" value="1"/>
</dbReference>
<dbReference type="Pfam" id="PF03165">
    <property type="entry name" value="MH1"/>
    <property type="match status" value="1"/>
</dbReference>
<dbReference type="GO" id="GO:0060395">
    <property type="term" value="P:SMAD protein signal transduction"/>
    <property type="evidence" value="ECO:0007669"/>
    <property type="project" value="TreeGrafter"/>
</dbReference>
<evidence type="ECO:0000256" key="3">
    <source>
        <dbReference type="ARBA" id="ARBA00023163"/>
    </source>
</evidence>
<evidence type="ECO:0000256" key="2">
    <source>
        <dbReference type="ARBA" id="ARBA00023015"/>
    </source>
</evidence>
<dbReference type="GO" id="GO:0000978">
    <property type="term" value="F:RNA polymerase II cis-regulatory region sequence-specific DNA binding"/>
    <property type="evidence" value="ECO:0007669"/>
    <property type="project" value="TreeGrafter"/>
</dbReference>
<dbReference type="InterPro" id="IPR003619">
    <property type="entry name" value="MAD_homology1_Dwarfin-type"/>
</dbReference>
<dbReference type="Proteomes" id="UP000095287">
    <property type="component" value="Unplaced"/>
</dbReference>
<dbReference type="AlphaFoldDB" id="A0A1I8AUX8"/>
<keyword evidence="2" id="KW-0805">Transcription regulation</keyword>
<dbReference type="GO" id="GO:0051239">
    <property type="term" value="P:regulation of multicellular organismal process"/>
    <property type="evidence" value="ECO:0007669"/>
    <property type="project" value="UniProtKB-ARBA"/>
</dbReference>
<dbReference type="GO" id="GO:0030509">
    <property type="term" value="P:BMP signaling pathway"/>
    <property type="evidence" value="ECO:0007669"/>
    <property type="project" value="TreeGrafter"/>
</dbReference>
<dbReference type="GO" id="GO:0071144">
    <property type="term" value="C:heteromeric SMAD protein complex"/>
    <property type="evidence" value="ECO:0007669"/>
    <property type="project" value="TreeGrafter"/>
</dbReference>
<evidence type="ECO:0000259" key="5">
    <source>
        <dbReference type="PROSITE" id="PS51075"/>
    </source>
</evidence>
<reference evidence="7" key="1">
    <citation type="submission" date="2016-11" db="UniProtKB">
        <authorList>
            <consortium name="WormBaseParasite"/>
        </authorList>
    </citation>
    <scope>IDENTIFICATION</scope>
</reference>
<keyword evidence="4" id="KW-0539">Nucleus</keyword>
<accession>A0A1I8AUX8</accession>
<dbReference type="InterPro" id="IPR013019">
    <property type="entry name" value="MAD_homology_MH1"/>
</dbReference>